<evidence type="ECO:0000256" key="1">
    <source>
        <dbReference type="SAM" id="Phobius"/>
    </source>
</evidence>
<keyword evidence="1" id="KW-1133">Transmembrane helix</keyword>
<feature type="transmembrane region" description="Helical" evidence="1">
    <location>
        <begin position="116"/>
        <end position="134"/>
    </location>
</feature>
<sequence>MAKLGADLSNADIKVNYLRTLRHSTTMNVLDPFGSILLTSPTAISYLSFFFVLITSFIDRQTGFTDFLMSTGHRRQEIGWALLRQNLVITLSAATVAVLFLTGNFLFTIGLDAPQLLLGIAWSWIRVILATTVLDLTATLFGNLFSGIGGLIVLADLIYIFSIIINNTARKFPILSLIVTGYGSYSNSSQHPVSQPLLLIGQHLLLYLIVISVYSWLLNYCFKHWSAEQRQRSLSLDQFRLPLLIITVVPFFTLWIILDFNSLTVGEMTMALLTASPIIIWYFWPLVTRLFTVRTFQQKKQSLDQ</sequence>
<feature type="transmembrane region" description="Helical" evidence="1">
    <location>
        <begin position="36"/>
        <end position="58"/>
    </location>
</feature>
<evidence type="ECO:0000313" key="3">
    <source>
        <dbReference type="Proteomes" id="UP001596310"/>
    </source>
</evidence>
<feature type="transmembrane region" description="Helical" evidence="1">
    <location>
        <begin position="270"/>
        <end position="291"/>
    </location>
</feature>
<protein>
    <submittedName>
        <fullName evidence="2">Uncharacterized protein</fullName>
    </submittedName>
</protein>
<organism evidence="2 3">
    <name type="scientific">Lapidilactobacillus achengensis</name>
    <dbReference type="NCBI Taxonomy" id="2486000"/>
    <lineage>
        <taxon>Bacteria</taxon>
        <taxon>Bacillati</taxon>
        <taxon>Bacillota</taxon>
        <taxon>Bacilli</taxon>
        <taxon>Lactobacillales</taxon>
        <taxon>Lactobacillaceae</taxon>
        <taxon>Lapidilactobacillus</taxon>
    </lineage>
</organism>
<comment type="caution">
    <text evidence="2">The sequence shown here is derived from an EMBL/GenBank/DDBJ whole genome shotgun (WGS) entry which is preliminary data.</text>
</comment>
<dbReference type="EMBL" id="JBHSSM010000009">
    <property type="protein sequence ID" value="MFC6314558.1"/>
    <property type="molecule type" value="Genomic_DNA"/>
</dbReference>
<dbReference type="RefSeq" id="WP_125601334.1">
    <property type="nucleotide sequence ID" value="NZ_JBHSSM010000009.1"/>
</dbReference>
<feature type="transmembrane region" description="Helical" evidence="1">
    <location>
        <begin position="140"/>
        <end position="161"/>
    </location>
</feature>
<dbReference type="Proteomes" id="UP001596310">
    <property type="component" value="Unassembled WGS sequence"/>
</dbReference>
<accession>A0ABW1UMI0</accession>
<feature type="transmembrane region" description="Helical" evidence="1">
    <location>
        <begin position="87"/>
        <end position="109"/>
    </location>
</feature>
<proteinExistence type="predicted"/>
<name>A0ABW1UMI0_9LACO</name>
<keyword evidence="1" id="KW-0812">Transmembrane</keyword>
<evidence type="ECO:0000313" key="2">
    <source>
        <dbReference type="EMBL" id="MFC6314558.1"/>
    </source>
</evidence>
<keyword evidence="3" id="KW-1185">Reference proteome</keyword>
<reference evidence="3" key="1">
    <citation type="journal article" date="2019" name="Int. J. Syst. Evol. Microbiol.">
        <title>The Global Catalogue of Microorganisms (GCM) 10K type strain sequencing project: providing services to taxonomists for standard genome sequencing and annotation.</title>
        <authorList>
            <consortium name="The Broad Institute Genomics Platform"/>
            <consortium name="The Broad Institute Genome Sequencing Center for Infectious Disease"/>
            <person name="Wu L."/>
            <person name="Ma J."/>
        </authorList>
    </citation>
    <scope>NUCLEOTIDE SEQUENCE [LARGE SCALE GENOMIC DNA]</scope>
    <source>
        <strain evidence="3">CCM 8897</strain>
    </source>
</reference>
<keyword evidence="1" id="KW-0472">Membrane</keyword>
<feature type="transmembrane region" description="Helical" evidence="1">
    <location>
        <begin position="197"/>
        <end position="218"/>
    </location>
</feature>
<feature type="transmembrane region" description="Helical" evidence="1">
    <location>
        <begin position="239"/>
        <end position="258"/>
    </location>
</feature>
<gene>
    <name evidence="2" type="ORF">ACFQHW_03130</name>
</gene>